<dbReference type="AlphaFoldDB" id="A0A5C5XBG8"/>
<accession>A0A5C5XBG8</accession>
<evidence type="ECO:0000313" key="2">
    <source>
        <dbReference type="Proteomes" id="UP000316095"/>
    </source>
</evidence>
<gene>
    <name evidence="1" type="ORF">Pan54_06900</name>
</gene>
<sequence length="68" mass="7552">MTFTRELSTQLIKPAGLGPSVVLIQEMAFCNTSSTNKNMRMAGTQLFEIAPVPPDLITFAKDLIIEYF</sequence>
<dbReference type="Proteomes" id="UP000316095">
    <property type="component" value="Unassembled WGS sequence"/>
</dbReference>
<evidence type="ECO:0000313" key="1">
    <source>
        <dbReference type="EMBL" id="TWT59979.1"/>
    </source>
</evidence>
<keyword evidence="2" id="KW-1185">Reference proteome</keyword>
<proteinExistence type="predicted"/>
<dbReference type="EMBL" id="SJPG01000001">
    <property type="protein sequence ID" value="TWT59979.1"/>
    <property type="molecule type" value="Genomic_DNA"/>
</dbReference>
<comment type="caution">
    <text evidence="1">The sequence shown here is derived from an EMBL/GenBank/DDBJ whole genome shotgun (WGS) entry which is preliminary data.</text>
</comment>
<name>A0A5C5XBG8_9PLAN</name>
<reference evidence="1 2" key="1">
    <citation type="submission" date="2019-02" db="EMBL/GenBank/DDBJ databases">
        <title>Deep-cultivation of Planctomycetes and their phenomic and genomic characterization uncovers novel biology.</title>
        <authorList>
            <person name="Wiegand S."/>
            <person name="Jogler M."/>
            <person name="Boedeker C."/>
            <person name="Pinto D."/>
            <person name="Vollmers J."/>
            <person name="Rivas-Marin E."/>
            <person name="Kohn T."/>
            <person name="Peeters S.H."/>
            <person name="Heuer A."/>
            <person name="Rast P."/>
            <person name="Oberbeckmann S."/>
            <person name="Bunk B."/>
            <person name="Jeske O."/>
            <person name="Meyerdierks A."/>
            <person name="Storesund J.E."/>
            <person name="Kallscheuer N."/>
            <person name="Luecker S."/>
            <person name="Lage O.M."/>
            <person name="Pohl T."/>
            <person name="Merkel B.J."/>
            <person name="Hornburger P."/>
            <person name="Mueller R.-W."/>
            <person name="Bruemmer F."/>
            <person name="Labrenz M."/>
            <person name="Spormann A.M."/>
            <person name="Op Den Camp H."/>
            <person name="Overmann J."/>
            <person name="Amann R."/>
            <person name="Jetten M.S.M."/>
            <person name="Mascher T."/>
            <person name="Medema M.H."/>
            <person name="Devos D.P."/>
            <person name="Kaster A.-K."/>
            <person name="Ovreas L."/>
            <person name="Rohde M."/>
            <person name="Galperin M.Y."/>
            <person name="Jogler C."/>
        </authorList>
    </citation>
    <scope>NUCLEOTIDE SEQUENCE [LARGE SCALE GENOMIC DNA]</scope>
    <source>
        <strain evidence="1 2">Pan54</strain>
    </source>
</reference>
<protein>
    <submittedName>
        <fullName evidence="1">Uncharacterized protein</fullName>
    </submittedName>
</protein>
<organism evidence="1 2">
    <name type="scientific">Rubinisphaera italica</name>
    <dbReference type="NCBI Taxonomy" id="2527969"/>
    <lineage>
        <taxon>Bacteria</taxon>
        <taxon>Pseudomonadati</taxon>
        <taxon>Planctomycetota</taxon>
        <taxon>Planctomycetia</taxon>
        <taxon>Planctomycetales</taxon>
        <taxon>Planctomycetaceae</taxon>
        <taxon>Rubinisphaera</taxon>
    </lineage>
</organism>